<evidence type="ECO:0000313" key="13">
    <source>
        <dbReference type="Proteomes" id="UP000510888"/>
    </source>
</evidence>
<organism evidence="12 13">
    <name type="scientific">Paraburkholderia largidicola</name>
    <dbReference type="NCBI Taxonomy" id="3014751"/>
    <lineage>
        <taxon>Bacteria</taxon>
        <taxon>Pseudomonadati</taxon>
        <taxon>Pseudomonadota</taxon>
        <taxon>Betaproteobacteria</taxon>
        <taxon>Burkholderiales</taxon>
        <taxon>Burkholderiaceae</taxon>
        <taxon>Paraburkholderia</taxon>
    </lineage>
</organism>
<dbReference type="InterPro" id="IPR001702">
    <property type="entry name" value="Porin_Gram-ve"/>
</dbReference>
<dbReference type="InterPro" id="IPR023614">
    <property type="entry name" value="Porin_dom_sf"/>
</dbReference>
<evidence type="ECO:0000256" key="7">
    <source>
        <dbReference type="ARBA" id="ARBA00023065"/>
    </source>
</evidence>
<keyword evidence="13" id="KW-1185">Reference proteome</keyword>
<dbReference type="GO" id="GO:0009279">
    <property type="term" value="C:cell outer membrane"/>
    <property type="evidence" value="ECO:0007669"/>
    <property type="project" value="UniProtKB-SubCell"/>
</dbReference>
<dbReference type="PANTHER" id="PTHR34501:SF9">
    <property type="entry name" value="MAJOR OUTER MEMBRANE PROTEIN P.IA"/>
    <property type="match status" value="1"/>
</dbReference>
<keyword evidence="5" id="KW-0812">Transmembrane</keyword>
<keyword evidence="10" id="KW-0998">Cell outer membrane</keyword>
<dbReference type="PRINTS" id="PR00182">
    <property type="entry name" value="ECOLNEIPORIN"/>
</dbReference>
<comment type="subcellular location">
    <subcellularLocation>
        <location evidence="1">Cell outer membrane</location>
        <topology evidence="1">Multi-pass membrane protein</topology>
    </subcellularLocation>
</comment>
<dbReference type="InterPro" id="IPR050298">
    <property type="entry name" value="Gram-neg_bact_OMP"/>
</dbReference>
<keyword evidence="4" id="KW-1134">Transmembrane beta strand</keyword>
<geneLocation type="plasmid" evidence="12 13">
    <name>PPGU16_p1</name>
</geneLocation>
<dbReference type="GO" id="GO:0046930">
    <property type="term" value="C:pore complex"/>
    <property type="evidence" value="ECO:0007669"/>
    <property type="project" value="UniProtKB-KW"/>
</dbReference>
<keyword evidence="3" id="KW-0813">Transport</keyword>
<protein>
    <submittedName>
        <fullName evidence="12">Porin</fullName>
    </submittedName>
</protein>
<evidence type="ECO:0000256" key="1">
    <source>
        <dbReference type="ARBA" id="ARBA00004571"/>
    </source>
</evidence>
<accession>A0A7I8BWI5</accession>
<dbReference type="CDD" id="cd00342">
    <property type="entry name" value="gram_neg_porins"/>
    <property type="match status" value="1"/>
</dbReference>
<evidence type="ECO:0000256" key="8">
    <source>
        <dbReference type="ARBA" id="ARBA00023114"/>
    </source>
</evidence>
<evidence type="ECO:0000256" key="5">
    <source>
        <dbReference type="ARBA" id="ARBA00022692"/>
    </source>
</evidence>
<feature type="domain" description="Porin" evidence="11">
    <location>
        <begin position="10"/>
        <end position="317"/>
    </location>
</feature>
<dbReference type="InterPro" id="IPR033900">
    <property type="entry name" value="Gram_neg_porin_domain"/>
</dbReference>
<dbReference type="InterPro" id="IPR002299">
    <property type="entry name" value="Porin_Neis"/>
</dbReference>
<dbReference type="PRINTS" id="PR00184">
    <property type="entry name" value="NEISSPPORIN"/>
</dbReference>
<keyword evidence="12" id="KW-0614">Plasmid</keyword>
<keyword evidence="6" id="KW-0732">Signal</keyword>
<dbReference type="Proteomes" id="UP000510888">
    <property type="component" value="Plasmid PPGU16_p1"/>
</dbReference>
<dbReference type="Gene3D" id="2.40.160.10">
    <property type="entry name" value="Porin"/>
    <property type="match status" value="1"/>
</dbReference>
<keyword evidence="8" id="KW-0626">Porin</keyword>
<dbReference type="AlphaFoldDB" id="A0A7I8BWI5"/>
<evidence type="ECO:0000313" key="12">
    <source>
        <dbReference type="EMBL" id="BCF92749.1"/>
    </source>
</evidence>
<dbReference type="GO" id="GO:0015288">
    <property type="term" value="F:porin activity"/>
    <property type="evidence" value="ECO:0007669"/>
    <property type="project" value="UniProtKB-KW"/>
</dbReference>
<evidence type="ECO:0000256" key="10">
    <source>
        <dbReference type="ARBA" id="ARBA00023237"/>
    </source>
</evidence>
<proteinExistence type="predicted"/>
<evidence type="ECO:0000256" key="4">
    <source>
        <dbReference type="ARBA" id="ARBA00022452"/>
    </source>
</evidence>
<dbReference type="PANTHER" id="PTHR34501">
    <property type="entry name" value="PROTEIN YDDL-RELATED"/>
    <property type="match status" value="1"/>
</dbReference>
<evidence type="ECO:0000256" key="2">
    <source>
        <dbReference type="ARBA" id="ARBA00011233"/>
    </source>
</evidence>
<keyword evidence="7" id="KW-0406">Ion transport</keyword>
<keyword evidence="9" id="KW-0472">Membrane</keyword>
<dbReference type="KEGG" id="plad:PPGU16_58160"/>
<dbReference type="GO" id="GO:0034220">
    <property type="term" value="P:monoatomic ion transmembrane transport"/>
    <property type="evidence" value="ECO:0007669"/>
    <property type="project" value="InterPro"/>
</dbReference>
<evidence type="ECO:0000259" key="11">
    <source>
        <dbReference type="Pfam" id="PF13609"/>
    </source>
</evidence>
<sequence length="348" mass="37334">MYTNNVTKGTSHGSLFQATSGEISGSRFGLRGSEDLGGGLHAIFVLESGFNLQNGKLSQNSRLFGRQAFVGIKSDMFGTLTLGRQYDFITDFVEPLSGVSGTLGDLGFAHPFDNDNFDHSVRINNAVKYTSEDYRGFRFGGMYAFSNNQNFANNRAYSLGAFYSKGPLNIAAAYLQVNGSNSTTSPSGAIDTAESGSNGVGGFQLGSDVQRTASAAVNYVYGPIVAGFAYSHSQFQNTLSFGSKNGTVRFDNYELNVKYALTHSVSLGGSYTYTDGHVTQSTTFDADPKWNQVNVQAVYSFSKRTDVYAEAMYQHVSGHGFVAYINGSGGASSSSNQVVGTVGMRTRF</sequence>
<reference evidence="12 13" key="1">
    <citation type="journal article" date="2020" name="Genes (Basel)">
        <title>Genomic Comparison of Insect Gut Symbionts from Divergent Burkholderia Subclades.</title>
        <authorList>
            <person name="Takeshita K."/>
            <person name="Kikuchi Y."/>
        </authorList>
    </citation>
    <scope>NUCLEOTIDE SEQUENCE [LARGE SCALE GENOMIC DNA]</scope>
    <source>
        <strain evidence="12 13">PGU16</strain>
        <plasmid evidence="12 13">PPGU16_p1</plasmid>
    </source>
</reference>
<dbReference type="EMBL" id="AP023176">
    <property type="protein sequence ID" value="BCF92749.1"/>
    <property type="molecule type" value="Genomic_DNA"/>
</dbReference>
<dbReference type="SUPFAM" id="SSF56935">
    <property type="entry name" value="Porins"/>
    <property type="match status" value="1"/>
</dbReference>
<evidence type="ECO:0000256" key="6">
    <source>
        <dbReference type="ARBA" id="ARBA00022729"/>
    </source>
</evidence>
<evidence type="ECO:0000256" key="3">
    <source>
        <dbReference type="ARBA" id="ARBA00022448"/>
    </source>
</evidence>
<comment type="subunit">
    <text evidence="2">Homotrimer.</text>
</comment>
<evidence type="ECO:0000256" key="9">
    <source>
        <dbReference type="ARBA" id="ARBA00023136"/>
    </source>
</evidence>
<gene>
    <name evidence="12" type="ORF">PPGU16_58160</name>
</gene>
<dbReference type="Pfam" id="PF13609">
    <property type="entry name" value="Porin_4"/>
    <property type="match status" value="1"/>
</dbReference>
<name>A0A7I8BWI5_9BURK</name>